<name>A0ABZ0Z3M1_9CAUD</name>
<evidence type="ECO:0008006" key="3">
    <source>
        <dbReference type="Google" id="ProtNLM"/>
    </source>
</evidence>
<sequence length="164" mass="19389">MSDEKKYIQDSSDNVYKVMPTHFLKLSPWEDGEDRRVMEKDINGYKYISYKNACMIINNQFANKVEKWKFNGKKYIANSIGPNKNIEEYTYLLSTLPNHTISIASNDNMNELKLIKHKGKIYYIMIVNEYLPRVQAYNLFGEFCMWCGIDQCKPIFCETDKTYI</sequence>
<organism evidence="1 2">
    <name type="scientific">phage Lak_Megaphage_RVC_JS4_GC31</name>
    <dbReference type="NCBI Taxonomy" id="3109228"/>
    <lineage>
        <taxon>Viruses</taxon>
        <taxon>Duplodnaviria</taxon>
        <taxon>Heunggongvirae</taxon>
        <taxon>Uroviricota</taxon>
        <taxon>Caudoviricetes</taxon>
        <taxon>Caudoviricetes code 15 clade</taxon>
    </lineage>
</organism>
<proteinExistence type="predicted"/>
<reference evidence="1 2" key="1">
    <citation type="submission" date="2023-11" db="EMBL/GenBank/DDBJ databases">
        <authorList>
            <person name="Cook R."/>
            <person name="Crisci M."/>
            <person name="Pye H."/>
            <person name="Adriaenssens E."/>
            <person name="Santini J."/>
        </authorList>
    </citation>
    <scope>NUCLEOTIDE SEQUENCE [LARGE SCALE GENOMIC DNA]</scope>
    <source>
        <strain evidence="1">Lak_Megaphage_RVC_JS4_GC31</strain>
    </source>
</reference>
<evidence type="ECO:0000313" key="1">
    <source>
        <dbReference type="EMBL" id="WQJ52827.1"/>
    </source>
</evidence>
<protein>
    <recommendedName>
        <fullName evidence="3">Bro-N domain-containing protein</fullName>
    </recommendedName>
</protein>
<evidence type="ECO:0000313" key="2">
    <source>
        <dbReference type="Proteomes" id="UP001349343"/>
    </source>
</evidence>
<dbReference type="EMBL" id="OR769222">
    <property type="protein sequence ID" value="WQJ52827.1"/>
    <property type="molecule type" value="Genomic_DNA"/>
</dbReference>
<keyword evidence="2" id="KW-1185">Reference proteome</keyword>
<dbReference type="Proteomes" id="UP001349343">
    <property type="component" value="Segment"/>
</dbReference>
<accession>A0ABZ0Z3M1</accession>